<dbReference type="EMBL" id="SRPG01000331">
    <property type="protein sequence ID" value="TGN44434.1"/>
    <property type="molecule type" value="Genomic_DNA"/>
</dbReference>
<evidence type="ECO:0000313" key="3">
    <source>
        <dbReference type="EMBL" id="TGN44434.1"/>
    </source>
</evidence>
<dbReference type="Gene3D" id="2.60.120.10">
    <property type="entry name" value="Jelly Rolls"/>
    <property type="match status" value="1"/>
</dbReference>
<reference evidence="2" key="3">
    <citation type="journal article" date="2020" name="Int. J. Syst. Evol. Microbiol.">
        <title>Paracoccus liaowanqingii sp. nov., isolated from Tibetan antelope (Pantholops hodgsonii).</title>
        <authorList>
            <person name="Li J."/>
            <person name="Lu S."/>
            <person name="Jin D."/>
            <person name="Yang J."/>
            <person name="Lai X.H."/>
            <person name="Huang Y."/>
            <person name="Tian Z."/>
            <person name="Dong K."/>
            <person name="Zhang S."/>
            <person name="Lei W."/>
            <person name="Pu J."/>
            <person name="Zhang G."/>
            <person name="Wu X."/>
            <person name="Huang Y."/>
            <person name="Ren Z."/>
            <person name="Wang S."/>
            <person name="Xu J."/>
        </authorList>
    </citation>
    <scope>NUCLEOTIDE SEQUENCE</scope>
    <source>
        <strain evidence="2">2251</strain>
    </source>
</reference>
<keyword evidence="5" id="KW-1185">Reference proteome</keyword>
<organism evidence="3 5">
    <name type="scientific">Paracoccus liaowanqingii</name>
    <dbReference type="NCBI Taxonomy" id="2560053"/>
    <lineage>
        <taxon>Bacteria</taxon>
        <taxon>Pseudomonadati</taxon>
        <taxon>Pseudomonadota</taxon>
        <taxon>Alphaproteobacteria</taxon>
        <taxon>Rhodobacterales</taxon>
        <taxon>Paracoccaceae</taxon>
        <taxon>Paracoccus</taxon>
    </lineage>
</organism>
<dbReference type="Proteomes" id="UP000297972">
    <property type="component" value="Unassembled WGS sequence"/>
</dbReference>
<evidence type="ECO:0000259" key="1">
    <source>
        <dbReference type="PROSITE" id="PS50042"/>
    </source>
</evidence>
<dbReference type="InterPro" id="IPR014710">
    <property type="entry name" value="RmlC-like_jellyroll"/>
</dbReference>
<dbReference type="InterPro" id="IPR018490">
    <property type="entry name" value="cNMP-bd_dom_sf"/>
</dbReference>
<name>A0A4Z1CK00_9RHOB</name>
<dbReference type="PROSITE" id="PS50042">
    <property type="entry name" value="CNMP_BINDING_3"/>
    <property type="match status" value="1"/>
</dbReference>
<dbReference type="RefSeq" id="WP_135819075.1">
    <property type="nucleotide sequence ID" value="NZ_CP040763.1"/>
</dbReference>
<dbReference type="AlphaFoldDB" id="A0A4Z1CK00"/>
<dbReference type="SUPFAM" id="SSF51206">
    <property type="entry name" value="cAMP-binding domain-like"/>
    <property type="match status" value="1"/>
</dbReference>
<proteinExistence type="predicted"/>
<evidence type="ECO:0000313" key="2">
    <source>
        <dbReference type="EMBL" id="QDA36456.1"/>
    </source>
</evidence>
<dbReference type="OrthoDB" id="190787at2"/>
<reference evidence="3 5" key="1">
    <citation type="submission" date="2019-03" db="EMBL/GenBank/DDBJ databases">
        <authorList>
            <person name="Li J."/>
        </authorList>
    </citation>
    <scope>NUCLEOTIDE SEQUENCE [LARGE SCALE GENOMIC DNA]</scope>
    <source>
        <strain evidence="3 5">3058</strain>
    </source>
</reference>
<geneLocation type="plasmid" evidence="2 4">
    <name>unnamed4</name>
</geneLocation>
<dbReference type="KEGG" id="plia:E4191_20340"/>
<accession>A0A4Z1CK00</accession>
<dbReference type="EMBL" id="CP040763">
    <property type="protein sequence ID" value="QDA36456.1"/>
    <property type="molecule type" value="Genomic_DNA"/>
</dbReference>
<protein>
    <submittedName>
        <fullName evidence="3">Crp/Fnr family transcriptional regulator</fullName>
    </submittedName>
</protein>
<sequence length="215" mass="24112">MVGRTNIETGKVTRETALAAFSYRLKTAVAPLVPCAAAMERLHRGARHRILSKGDHILRAGTVADEVFFVHQGLLRYYFNDPNDGGQERTGQFFDEGIVVTDAESFLARVPAKQNFEALETSSIIVLPRTVLNAGYDADHAIDRFGRLMLEEALVGSQRRASRLLTLQPEDRYRLFVETRPEIARRVPQYLIASYLGLTPESLSRIRRRIAGQVG</sequence>
<keyword evidence="2" id="KW-0614">Plasmid</keyword>
<evidence type="ECO:0000313" key="4">
    <source>
        <dbReference type="Proteomes" id="UP000296374"/>
    </source>
</evidence>
<dbReference type="InterPro" id="IPR000595">
    <property type="entry name" value="cNMP-bd_dom"/>
</dbReference>
<dbReference type="Proteomes" id="UP000296374">
    <property type="component" value="Plasmid unnamed4"/>
</dbReference>
<reference evidence="4" key="2">
    <citation type="submission" date="2019-05" db="EMBL/GenBank/DDBJ databases">
        <title>Tamlana fucoidanivorans sp. nov., isolated from the surface of algae collected from Fujian province in China.</title>
        <authorList>
            <person name="Li J."/>
        </authorList>
    </citation>
    <scope>NUCLEOTIDE SEQUENCE [LARGE SCALE GENOMIC DNA]</scope>
    <source>
        <strain evidence="4">2251</strain>
        <plasmid evidence="4">unnamed4</plasmid>
    </source>
</reference>
<accession>A0A4Y5SUL0</accession>
<evidence type="ECO:0000313" key="5">
    <source>
        <dbReference type="Proteomes" id="UP000297972"/>
    </source>
</evidence>
<feature type="domain" description="Cyclic nucleotide-binding" evidence="1">
    <location>
        <begin position="51"/>
        <end position="133"/>
    </location>
</feature>
<dbReference type="CDD" id="cd00038">
    <property type="entry name" value="CAP_ED"/>
    <property type="match status" value="1"/>
</dbReference>
<dbReference type="Pfam" id="PF00027">
    <property type="entry name" value="cNMP_binding"/>
    <property type="match status" value="1"/>
</dbReference>
<gene>
    <name evidence="2" type="ORF">E4191_20340</name>
    <name evidence="3" type="ORF">E4L95_20185</name>
</gene>